<feature type="compositionally biased region" description="Basic and acidic residues" evidence="1">
    <location>
        <begin position="166"/>
        <end position="178"/>
    </location>
</feature>
<feature type="region of interest" description="Disordered" evidence="1">
    <location>
        <begin position="143"/>
        <end position="212"/>
    </location>
</feature>
<organism evidence="2 3">
    <name type="scientific">Dreissena polymorpha</name>
    <name type="common">Zebra mussel</name>
    <name type="synonym">Mytilus polymorpha</name>
    <dbReference type="NCBI Taxonomy" id="45954"/>
    <lineage>
        <taxon>Eukaryota</taxon>
        <taxon>Metazoa</taxon>
        <taxon>Spiralia</taxon>
        <taxon>Lophotrochozoa</taxon>
        <taxon>Mollusca</taxon>
        <taxon>Bivalvia</taxon>
        <taxon>Autobranchia</taxon>
        <taxon>Heteroconchia</taxon>
        <taxon>Euheterodonta</taxon>
        <taxon>Imparidentia</taxon>
        <taxon>Neoheterodontei</taxon>
        <taxon>Myida</taxon>
        <taxon>Dreissenoidea</taxon>
        <taxon>Dreissenidae</taxon>
        <taxon>Dreissena</taxon>
    </lineage>
</organism>
<reference evidence="2" key="1">
    <citation type="journal article" date="2019" name="bioRxiv">
        <title>The Genome of the Zebra Mussel, Dreissena polymorpha: A Resource for Invasive Species Research.</title>
        <authorList>
            <person name="McCartney M.A."/>
            <person name="Auch B."/>
            <person name="Kono T."/>
            <person name="Mallez S."/>
            <person name="Zhang Y."/>
            <person name="Obille A."/>
            <person name="Becker A."/>
            <person name="Abrahante J.E."/>
            <person name="Garbe J."/>
            <person name="Badalamenti J.P."/>
            <person name="Herman A."/>
            <person name="Mangelson H."/>
            <person name="Liachko I."/>
            <person name="Sullivan S."/>
            <person name="Sone E.D."/>
            <person name="Koren S."/>
            <person name="Silverstein K.A.T."/>
            <person name="Beckman K.B."/>
            <person name="Gohl D.M."/>
        </authorList>
    </citation>
    <scope>NUCLEOTIDE SEQUENCE</scope>
    <source>
        <strain evidence="2">Duluth1</strain>
        <tissue evidence="2">Whole animal</tissue>
    </source>
</reference>
<sequence>MQNLHDLAMFRFNFWHKPFLSPPAAHQPFPTGMDSFIPNPMGSPALMVLASTAENHEGSRLNGTPRFTNPDSKEGSPQFTTPNFTMYRPGEHFPSPIYAPVHPLVRAGVRSDRSGVGIMHPAGSSAFRHVSGENTLDQFHSAFSPAKRPKPEDLSKKSHTASNDSNHNHNESICEDRPSSQSSVNYETNSDSYSEHGDRGTPDSEGRSLRSKSKDHLNICFQLILKKCLLSKM</sequence>
<reference evidence="2" key="2">
    <citation type="submission" date="2020-11" db="EMBL/GenBank/DDBJ databases">
        <authorList>
            <person name="McCartney M.A."/>
            <person name="Auch B."/>
            <person name="Kono T."/>
            <person name="Mallez S."/>
            <person name="Becker A."/>
            <person name="Gohl D.M."/>
            <person name="Silverstein K.A.T."/>
            <person name="Koren S."/>
            <person name="Bechman K.B."/>
            <person name="Herman A."/>
            <person name="Abrahante J.E."/>
            <person name="Garbe J."/>
        </authorList>
    </citation>
    <scope>NUCLEOTIDE SEQUENCE</scope>
    <source>
        <strain evidence="2">Duluth1</strain>
        <tissue evidence="2">Whole animal</tissue>
    </source>
</reference>
<name>A0A9D3YBJ0_DREPO</name>
<accession>A0A9D3YBJ0</accession>
<dbReference type="Proteomes" id="UP000828390">
    <property type="component" value="Unassembled WGS sequence"/>
</dbReference>
<feature type="compositionally biased region" description="Polar residues" evidence="1">
    <location>
        <begin position="61"/>
        <end position="79"/>
    </location>
</feature>
<keyword evidence="3" id="KW-1185">Reference proteome</keyword>
<evidence type="ECO:0000256" key="1">
    <source>
        <dbReference type="SAM" id="MobiDB-lite"/>
    </source>
</evidence>
<dbReference type="AlphaFoldDB" id="A0A9D3YBJ0"/>
<protein>
    <submittedName>
        <fullName evidence="2">Uncharacterized protein</fullName>
    </submittedName>
</protein>
<evidence type="ECO:0000313" key="2">
    <source>
        <dbReference type="EMBL" id="KAH3695402.1"/>
    </source>
</evidence>
<feature type="region of interest" description="Disordered" evidence="1">
    <location>
        <begin position="57"/>
        <end position="79"/>
    </location>
</feature>
<proteinExistence type="predicted"/>
<comment type="caution">
    <text evidence="2">The sequence shown here is derived from an EMBL/GenBank/DDBJ whole genome shotgun (WGS) entry which is preliminary data.</text>
</comment>
<evidence type="ECO:0000313" key="3">
    <source>
        <dbReference type="Proteomes" id="UP000828390"/>
    </source>
</evidence>
<gene>
    <name evidence="2" type="ORF">DPMN_082861</name>
</gene>
<dbReference type="EMBL" id="JAIWYP010000016">
    <property type="protein sequence ID" value="KAH3695402.1"/>
    <property type="molecule type" value="Genomic_DNA"/>
</dbReference>
<feature type="compositionally biased region" description="Polar residues" evidence="1">
    <location>
        <begin position="179"/>
        <end position="192"/>
    </location>
</feature>
<feature type="compositionally biased region" description="Basic and acidic residues" evidence="1">
    <location>
        <begin position="193"/>
        <end position="212"/>
    </location>
</feature>